<gene>
    <name evidence="2" type="ORF">LAL4801_02046</name>
</gene>
<evidence type="ECO:0000313" key="3">
    <source>
        <dbReference type="Proteomes" id="UP000048926"/>
    </source>
</evidence>
<keyword evidence="3" id="KW-1185">Reference proteome</keyword>
<evidence type="ECO:0000313" key="2">
    <source>
        <dbReference type="EMBL" id="CTQ43606.1"/>
    </source>
</evidence>
<dbReference type="AlphaFoldDB" id="A0A0M6Y0H6"/>
<feature type="compositionally biased region" description="Basic and acidic residues" evidence="1">
    <location>
        <begin position="1"/>
        <end position="13"/>
    </location>
</feature>
<dbReference type="STRING" id="187304.B0E33_19750"/>
<name>A0A0M6Y0H6_9HYPH</name>
<proteinExistence type="predicted"/>
<reference evidence="3" key="1">
    <citation type="submission" date="2015-07" db="EMBL/GenBank/DDBJ databases">
        <authorList>
            <person name="Rodrigo-Torres Lidia"/>
            <person name="Arahal R.David."/>
        </authorList>
    </citation>
    <scope>NUCLEOTIDE SEQUENCE [LARGE SCALE GENOMIC DNA]</scope>
    <source>
        <strain evidence="3">CECT 4801</strain>
    </source>
</reference>
<protein>
    <submittedName>
        <fullName evidence="2">Uncharacterized protein</fullName>
    </submittedName>
</protein>
<evidence type="ECO:0000256" key="1">
    <source>
        <dbReference type="SAM" id="MobiDB-lite"/>
    </source>
</evidence>
<feature type="region of interest" description="Disordered" evidence="1">
    <location>
        <begin position="1"/>
        <end position="43"/>
    </location>
</feature>
<dbReference type="Proteomes" id="UP000048926">
    <property type="component" value="Unassembled WGS sequence"/>
</dbReference>
<accession>A0A0M6Y0H6</accession>
<organism evidence="2 3">
    <name type="scientific">Roseibium aggregatum</name>
    <dbReference type="NCBI Taxonomy" id="187304"/>
    <lineage>
        <taxon>Bacteria</taxon>
        <taxon>Pseudomonadati</taxon>
        <taxon>Pseudomonadota</taxon>
        <taxon>Alphaproteobacteria</taxon>
        <taxon>Hyphomicrobiales</taxon>
        <taxon>Stappiaceae</taxon>
        <taxon>Roseibium</taxon>
    </lineage>
</organism>
<sequence length="220" mass="23933">MVDRKKPGIDQDLVKLGAGRRPSADSSMGSRPGQMHSETLTAGPAGYAPFSKRPAMDTIYAGHPGARRPVMDTIYAGHPGYRRPVMDTIYAGHPGHRRPGMDTIYAGHPGFQRAAMETVYAGGAGYRRPGMNTIHPGHPGSRRAVMNTVYGGRAGSRVPNANTVFSPGYGVSQIQTRQVTDPFTRQPVTVSYNTVTGLYLDKSLNRWLPAPPWISAQFRR</sequence>
<dbReference type="EMBL" id="CXST01000001">
    <property type="protein sequence ID" value="CTQ43606.1"/>
    <property type="molecule type" value="Genomic_DNA"/>
</dbReference>